<dbReference type="Gene3D" id="3.80.10.10">
    <property type="entry name" value="Ribonuclease Inhibitor"/>
    <property type="match status" value="1"/>
</dbReference>
<keyword evidence="2" id="KW-1185">Reference proteome</keyword>
<dbReference type="OrthoDB" id="3193283at2759"/>
<dbReference type="SUPFAM" id="SSF52047">
    <property type="entry name" value="RNI-like"/>
    <property type="match status" value="1"/>
</dbReference>
<proteinExistence type="predicted"/>
<name>A0A9P5XZM1_9AGAR</name>
<evidence type="ECO:0000313" key="2">
    <source>
        <dbReference type="Proteomes" id="UP000807353"/>
    </source>
</evidence>
<sequence length="459" mass="52104">MAHQETEYHLSHLESTDDELLKLGAGLTIVPERQPYATRNTKRDRAPMGSINTLPIELIPEVILFLIPFTPSKIEMQDLRLQVTQICSSWRSVAFGTSEIWDMRRMDIKDERMVDLIASWVRQCTCTGIALTTAGRDQFSDRFLEGVVIPYAHKFKDLSCPEVPPGLWDSLRFDVLTTLNLRFTSSEMYPDDYLRAPLLRQLVLLGELRRHYTPIGSTLLQCLPKVSWGRLTSVSVLGSVSFDDIYGVLSLCMLLEHCELKSVYDIDRFNGPVTPITLPHLEELQIRFESRLGSHRLSLLNLPSLVSFATTFPSKQGNDFEEFLTFLTQNATTLRHFEIIEDGTPNIDYVDEIIRALPFATHFSAPRQHISRPILAEIGSGERLRNLKTLGFSERGETGDEMLDALFPQKQHSNGGSSLSQVKIYRGEGYGVPSEERVRALRSEGIGVEVVWLPFMLWD</sequence>
<dbReference type="InterPro" id="IPR032675">
    <property type="entry name" value="LRR_dom_sf"/>
</dbReference>
<accession>A0A9P5XZM1</accession>
<reference evidence="1" key="1">
    <citation type="submission" date="2020-11" db="EMBL/GenBank/DDBJ databases">
        <authorList>
            <consortium name="DOE Joint Genome Institute"/>
            <person name="Ahrendt S."/>
            <person name="Riley R."/>
            <person name="Andreopoulos W."/>
            <person name="Labutti K."/>
            <person name="Pangilinan J."/>
            <person name="Ruiz-Duenas F.J."/>
            <person name="Barrasa J.M."/>
            <person name="Sanchez-Garcia M."/>
            <person name="Camarero S."/>
            <person name="Miyauchi S."/>
            <person name="Serrano A."/>
            <person name="Linde D."/>
            <person name="Babiker R."/>
            <person name="Drula E."/>
            <person name="Ayuso-Fernandez I."/>
            <person name="Pacheco R."/>
            <person name="Padilla G."/>
            <person name="Ferreira P."/>
            <person name="Barriuso J."/>
            <person name="Kellner H."/>
            <person name="Castanera R."/>
            <person name="Alfaro M."/>
            <person name="Ramirez L."/>
            <person name="Pisabarro A.G."/>
            <person name="Kuo A."/>
            <person name="Tritt A."/>
            <person name="Lipzen A."/>
            <person name="He G."/>
            <person name="Yan M."/>
            <person name="Ng V."/>
            <person name="Cullen D."/>
            <person name="Martin F."/>
            <person name="Rosso M.-N."/>
            <person name="Henrissat B."/>
            <person name="Hibbett D."/>
            <person name="Martinez A.T."/>
            <person name="Grigoriev I.V."/>
        </authorList>
    </citation>
    <scope>NUCLEOTIDE SEQUENCE</scope>
    <source>
        <strain evidence="1">CBS 247.69</strain>
    </source>
</reference>
<dbReference type="EMBL" id="MU150313">
    <property type="protein sequence ID" value="KAF9459614.1"/>
    <property type="molecule type" value="Genomic_DNA"/>
</dbReference>
<organism evidence="1 2">
    <name type="scientific">Collybia nuda</name>
    <dbReference type="NCBI Taxonomy" id="64659"/>
    <lineage>
        <taxon>Eukaryota</taxon>
        <taxon>Fungi</taxon>
        <taxon>Dikarya</taxon>
        <taxon>Basidiomycota</taxon>
        <taxon>Agaricomycotina</taxon>
        <taxon>Agaricomycetes</taxon>
        <taxon>Agaricomycetidae</taxon>
        <taxon>Agaricales</taxon>
        <taxon>Tricholomatineae</taxon>
        <taxon>Clitocybaceae</taxon>
        <taxon>Collybia</taxon>
    </lineage>
</organism>
<evidence type="ECO:0000313" key="1">
    <source>
        <dbReference type="EMBL" id="KAF9459614.1"/>
    </source>
</evidence>
<protein>
    <recommendedName>
        <fullName evidence="3">F-box domain-containing protein</fullName>
    </recommendedName>
</protein>
<dbReference type="AlphaFoldDB" id="A0A9P5XZM1"/>
<evidence type="ECO:0008006" key="3">
    <source>
        <dbReference type="Google" id="ProtNLM"/>
    </source>
</evidence>
<comment type="caution">
    <text evidence="1">The sequence shown here is derived from an EMBL/GenBank/DDBJ whole genome shotgun (WGS) entry which is preliminary data.</text>
</comment>
<gene>
    <name evidence="1" type="ORF">BDZ94DRAFT_1324671</name>
</gene>
<dbReference type="Proteomes" id="UP000807353">
    <property type="component" value="Unassembled WGS sequence"/>
</dbReference>